<accession>A0ACC1SHC1</accession>
<comment type="caution">
    <text evidence="1">The sequence shown here is derived from an EMBL/GenBank/DDBJ whole genome shotgun (WGS) entry which is preliminary data.</text>
</comment>
<sequence length="401" mass="45393">MSIIPFTINVPDQALARLRDRLESTSLPPSSPLLDDWKYGPPISTVERLVKHWRTRYDWRATERRLNKLPQFMTSVDVVGFGSVDLHFVHVKSGNARSVPLLFCHGWPGSFIEAEKLLPLLVNGENGLVFDVVVPSLPNFGFSPGIDTAGFRPPQYAEALHNLMAKLGYDKYVTQGGDFGFPITRYIGLQYPKHCLASHLNFMWANPPSILKNPVQFFRSLLPLSQEERAGLERSASFARDYTGYSSLQSNTPATIGIALSDSPIALLTWTWEKLHNWTDDYRWTDDEILDWVSIYQFSTAGAHANVQIYYERDHPAPLTEYIQWIPSVQLGISYFPKDVALPPMCWGRTLGPVVFDKWHKRGGHFPAHEVPAELAADIRETIRRVPKLVDACQEANSRST</sequence>
<protein>
    <submittedName>
        <fullName evidence="1">Uncharacterized protein</fullName>
    </submittedName>
</protein>
<organism evidence="1 2">
    <name type="scientific">Fusarium decemcellulare</name>
    <dbReference type="NCBI Taxonomy" id="57161"/>
    <lineage>
        <taxon>Eukaryota</taxon>
        <taxon>Fungi</taxon>
        <taxon>Dikarya</taxon>
        <taxon>Ascomycota</taxon>
        <taxon>Pezizomycotina</taxon>
        <taxon>Sordariomycetes</taxon>
        <taxon>Hypocreomycetidae</taxon>
        <taxon>Hypocreales</taxon>
        <taxon>Nectriaceae</taxon>
        <taxon>Fusarium</taxon>
        <taxon>Fusarium decemcellulare species complex</taxon>
    </lineage>
</organism>
<proteinExistence type="predicted"/>
<name>A0ACC1SHC1_9HYPO</name>
<gene>
    <name evidence="1" type="ORF">NM208_g5442</name>
</gene>
<dbReference type="EMBL" id="JANRMS010000455">
    <property type="protein sequence ID" value="KAJ3539553.1"/>
    <property type="molecule type" value="Genomic_DNA"/>
</dbReference>
<evidence type="ECO:0000313" key="2">
    <source>
        <dbReference type="Proteomes" id="UP001148629"/>
    </source>
</evidence>
<keyword evidence="2" id="KW-1185">Reference proteome</keyword>
<dbReference type="Proteomes" id="UP001148629">
    <property type="component" value="Unassembled WGS sequence"/>
</dbReference>
<reference evidence="1" key="1">
    <citation type="submission" date="2022-08" db="EMBL/GenBank/DDBJ databases">
        <title>Genome Sequence of Fusarium decemcellulare.</title>
        <authorList>
            <person name="Buettner E."/>
        </authorList>
    </citation>
    <scope>NUCLEOTIDE SEQUENCE</scope>
    <source>
        <strain evidence="1">Babe19</strain>
    </source>
</reference>
<evidence type="ECO:0000313" key="1">
    <source>
        <dbReference type="EMBL" id="KAJ3539553.1"/>
    </source>
</evidence>